<reference evidence="2 3" key="1">
    <citation type="submission" date="2021-01" db="EMBL/GenBank/DDBJ databases">
        <title>Whole genome shotgun sequence of Plantactinospora endophytica NBRC 110450.</title>
        <authorList>
            <person name="Komaki H."/>
            <person name="Tamura T."/>
        </authorList>
    </citation>
    <scope>NUCLEOTIDE SEQUENCE [LARGE SCALE GENOMIC DNA]</scope>
    <source>
        <strain evidence="2 3">NBRC 110450</strain>
    </source>
</reference>
<dbReference type="Proteomes" id="UP000646749">
    <property type="component" value="Unassembled WGS sequence"/>
</dbReference>
<feature type="region of interest" description="Disordered" evidence="1">
    <location>
        <begin position="214"/>
        <end position="248"/>
    </location>
</feature>
<sequence>MALDTTIKGDPGSVDALSRWFKGTLSAEVDASVTQAYRARSNTQTDWEGPAGEQFRDRMTTGGKKADEVTKDGETAFSIGEKWVDEYEVHKRRMDAVRDRAEAAGLTLTAKGIVDPGAGPGAPAELPPRAPQPQEQAYSAAYAAHQEHQKKVAAYRRAERDIQAIRKDYSVKQLYIKNLVDDLAKKWPFHAAVFADATIVAGVAAHQARKWAERGRSIGGQTRAHNRTNPYPESRRGTGGDADRFDRTNRSLGRQGVKAARYLRLASAVGAKVPLIGTPIAIGTVVYDIKDGKSPSQAIVSGFLSTGAGTAAAIVVGAAAGGAWGSVPGAVAGGGAGFVVGLFSGPAVDAAWEKWMPKETQDAMDGKLRKLGDAVWPG</sequence>
<feature type="region of interest" description="Disordered" evidence="1">
    <location>
        <begin position="40"/>
        <end position="69"/>
    </location>
</feature>
<evidence type="ECO:0000313" key="3">
    <source>
        <dbReference type="Proteomes" id="UP000646749"/>
    </source>
</evidence>
<comment type="caution">
    <text evidence="2">The sequence shown here is derived from an EMBL/GenBank/DDBJ whole genome shotgun (WGS) entry which is preliminary data.</text>
</comment>
<evidence type="ECO:0000256" key="1">
    <source>
        <dbReference type="SAM" id="MobiDB-lite"/>
    </source>
</evidence>
<feature type="compositionally biased region" description="Basic and acidic residues" evidence="1">
    <location>
        <begin position="54"/>
        <end position="69"/>
    </location>
</feature>
<protein>
    <submittedName>
        <fullName evidence="2">Uncharacterized protein</fullName>
    </submittedName>
</protein>
<proteinExistence type="predicted"/>
<gene>
    <name evidence="2" type="ORF">Pen02_20970</name>
</gene>
<keyword evidence="3" id="KW-1185">Reference proteome</keyword>
<feature type="region of interest" description="Disordered" evidence="1">
    <location>
        <begin position="112"/>
        <end position="131"/>
    </location>
</feature>
<organism evidence="2 3">
    <name type="scientific">Plantactinospora endophytica</name>
    <dbReference type="NCBI Taxonomy" id="673535"/>
    <lineage>
        <taxon>Bacteria</taxon>
        <taxon>Bacillati</taxon>
        <taxon>Actinomycetota</taxon>
        <taxon>Actinomycetes</taxon>
        <taxon>Micromonosporales</taxon>
        <taxon>Micromonosporaceae</taxon>
        <taxon>Plantactinospora</taxon>
    </lineage>
</organism>
<dbReference type="RefSeq" id="WP_203865737.1">
    <property type="nucleotide sequence ID" value="NZ_BONW01000008.1"/>
</dbReference>
<accession>A0ABQ4DXK1</accession>
<name>A0ABQ4DXK1_9ACTN</name>
<evidence type="ECO:0000313" key="2">
    <source>
        <dbReference type="EMBL" id="GIG87161.1"/>
    </source>
</evidence>
<feature type="compositionally biased region" description="Basic and acidic residues" evidence="1">
    <location>
        <begin position="233"/>
        <end position="248"/>
    </location>
</feature>
<dbReference type="EMBL" id="BONW01000008">
    <property type="protein sequence ID" value="GIG87161.1"/>
    <property type="molecule type" value="Genomic_DNA"/>
</dbReference>